<evidence type="ECO:0000259" key="1">
    <source>
        <dbReference type="Pfam" id="PF01844"/>
    </source>
</evidence>
<keyword evidence="3" id="KW-1185">Reference proteome</keyword>
<organism evidence="2 3">
    <name type="scientific">Phocaeicola intestinalis</name>
    <dbReference type="NCBI Taxonomy" id="2762212"/>
    <lineage>
        <taxon>Bacteria</taxon>
        <taxon>Pseudomonadati</taxon>
        <taxon>Bacteroidota</taxon>
        <taxon>Bacteroidia</taxon>
        <taxon>Bacteroidales</taxon>
        <taxon>Bacteroidaceae</taxon>
        <taxon>Phocaeicola</taxon>
    </lineage>
</organism>
<evidence type="ECO:0000313" key="2">
    <source>
        <dbReference type="EMBL" id="MBD8040868.1"/>
    </source>
</evidence>
<dbReference type="Gene3D" id="1.10.30.50">
    <property type="match status" value="1"/>
</dbReference>
<keyword evidence="2" id="KW-0540">Nuclease</keyword>
<dbReference type="Proteomes" id="UP000620874">
    <property type="component" value="Unassembled WGS sequence"/>
</dbReference>
<accession>A0ABR8Y9M0</accession>
<dbReference type="EMBL" id="JACSPP010000032">
    <property type="protein sequence ID" value="MBD8040868.1"/>
    <property type="molecule type" value="Genomic_DNA"/>
</dbReference>
<dbReference type="RefSeq" id="WP_191764297.1">
    <property type="nucleotide sequence ID" value="NZ_JACSPP010000032.1"/>
</dbReference>
<name>A0ABR8Y9M0_9BACT</name>
<keyword evidence="2" id="KW-0378">Hydrolase</keyword>
<reference evidence="2 3" key="1">
    <citation type="submission" date="2020-08" db="EMBL/GenBank/DDBJ databases">
        <title>A Genomic Blueprint of the Chicken Gut Microbiome.</title>
        <authorList>
            <person name="Gilroy R."/>
            <person name="Ravi A."/>
            <person name="Getino M."/>
            <person name="Pursley I."/>
            <person name="Horton D.L."/>
            <person name="Alikhan N.-F."/>
            <person name="Baker D."/>
            <person name="Gharbi K."/>
            <person name="Hall N."/>
            <person name="Watson M."/>
            <person name="Adriaenssens E.M."/>
            <person name="Foster-Nyarko E."/>
            <person name="Jarju S."/>
            <person name="Secka A."/>
            <person name="Antonio M."/>
            <person name="Oren A."/>
            <person name="Chaudhuri R."/>
            <person name="La Ragione R.M."/>
            <person name="Hildebrand F."/>
            <person name="Pallen M.J."/>
        </authorList>
    </citation>
    <scope>NUCLEOTIDE SEQUENCE [LARGE SCALE GENOMIC DNA]</scope>
    <source>
        <strain evidence="2 3">Sa1CVN1</strain>
    </source>
</reference>
<feature type="domain" description="HNH" evidence="1">
    <location>
        <begin position="37"/>
        <end position="82"/>
    </location>
</feature>
<protein>
    <submittedName>
        <fullName evidence="2">HNH endonuclease</fullName>
    </submittedName>
</protein>
<dbReference type="GO" id="GO:0004519">
    <property type="term" value="F:endonuclease activity"/>
    <property type="evidence" value="ECO:0007669"/>
    <property type="project" value="UniProtKB-KW"/>
</dbReference>
<gene>
    <name evidence="2" type="ORF">H9625_10560</name>
</gene>
<proteinExistence type="predicted"/>
<keyword evidence="2" id="KW-0255">Endonuclease</keyword>
<evidence type="ECO:0000313" key="3">
    <source>
        <dbReference type="Proteomes" id="UP000620874"/>
    </source>
</evidence>
<sequence>MIRVRKSTNAPASLSTTKQYNGEDVYAQLMEDQHEKCYICERKLVTDYEIEHFKSENNYPELMQEWTNLFLACRYCNGKKSDSFDDNIYPLTADVEEEICQRIDFGKNKTVFTTSVTDVQHDNTVRMLNLFYNGKGGKKLRNLKEERFFNYAKQKVIGFMKIVNDYLVNPTENNRNVVTEELGIDKELLGFKYWIIRDYNLNEIFKDHIIWNK</sequence>
<comment type="caution">
    <text evidence="2">The sequence shown here is derived from an EMBL/GenBank/DDBJ whole genome shotgun (WGS) entry which is preliminary data.</text>
</comment>
<dbReference type="Pfam" id="PF01844">
    <property type="entry name" value="HNH"/>
    <property type="match status" value="1"/>
</dbReference>
<dbReference type="InterPro" id="IPR002711">
    <property type="entry name" value="HNH"/>
</dbReference>